<dbReference type="Pfam" id="PF14715">
    <property type="entry name" value="FixP_N"/>
    <property type="match status" value="1"/>
</dbReference>
<keyword evidence="9 14" id="KW-0375">Hydrogen ion transport</keyword>
<keyword evidence="8" id="KW-0677">Repeat</keyword>
<evidence type="ECO:0000256" key="1">
    <source>
        <dbReference type="ARBA" id="ARBA00004533"/>
    </source>
</evidence>
<evidence type="ECO:0000256" key="2">
    <source>
        <dbReference type="ARBA" id="ARBA00004673"/>
    </source>
</evidence>
<dbReference type="PIRSF" id="PIRSF000006">
    <property type="entry name" value="Cbb3-Cox_fixP"/>
    <property type="match status" value="1"/>
</dbReference>
<feature type="domain" description="Cytochrome c" evidence="17">
    <location>
        <begin position="202"/>
        <end position="283"/>
    </location>
</feature>
<keyword evidence="7 14" id="KW-0479">Metal-binding</keyword>
<evidence type="ECO:0000256" key="16">
    <source>
        <dbReference type="SAM" id="Phobius"/>
    </source>
</evidence>
<dbReference type="InterPro" id="IPR050597">
    <property type="entry name" value="Cytochrome_c_Oxidase_Subunit"/>
</dbReference>
<evidence type="ECO:0000256" key="9">
    <source>
        <dbReference type="ARBA" id="ARBA00022781"/>
    </source>
</evidence>
<dbReference type="InterPro" id="IPR009056">
    <property type="entry name" value="Cyt_c-like_dom"/>
</dbReference>
<keyword evidence="19" id="KW-1185">Reference proteome</keyword>
<dbReference type="EMBL" id="JAHOPB010000001">
    <property type="protein sequence ID" value="MBU8872917.1"/>
    <property type="molecule type" value="Genomic_DNA"/>
</dbReference>
<comment type="similarity">
    <text evidence="3 14">Belongs to the CcoP / FixP family.</text>
</comment>
<sequence length="286" mass="31186">MPTKIEKDTLSGRDTTGHEWDGVKELNTPLPTWWVYTFYATIVFAAVYCFLYPSWPWLNGHTEGSLGYSSRVELTQALEAQAKSRAVYVDRIRATPLAQIAKEPELLNFAMAGGRSAFQTNCMQCHGAGGAGSPGFPNLVDDDWIWGGSLDQIYTTIRHGIRNADDKSRQSMMPRFGVDGLLTGAQVAAVTDYVLSLSGKAKATPEGAKIYQEQCVACHGAEGKGNQELGAPNLADGLWLYGGDRDSVYRSIFYARNGSMPAWSGRLDEATMKMLAIYVHALGGGR</sequence>
<dbReference type="PANTHER" id="PTHR33751:SF1">
    <property type="entry name" value="CBB3-TYPE CYTOCHROME C OXIDASE SUBUNIT FIXP"/>
    <property type="match status" value="1"/>
</dbReference>
<evidence type="ECO:0000256" key="8">
    <source>
        <dbReference type="ARBA" id="ARBA00022737"/>
    </source>
</evidence>
<dbReference type="Pfam" id="PF13442">
    <property type="entry name" value="Cytochrome_CBB3"/>
    <property type="match status" value="1"/>
</dbReference>
<comment type="subcellular location">
    <subcellularLocation>
        <location evidence="1 14">Cell inner membrane</location>
    </subcellularLocation>
</comment>
<evidence type="ECO:0000256" key="13">
    <source>
        <dbReference type="ARBA" id="ARBA00023065"/>
    </source>
</evidence>
<comment type="subunit">
    <text evidence="14">Component of the cbb3-type cytochrome c oxidase.</text>
</comment>
<keyword evidence="5 14" id="KW-0997">Cell inner membrane</keyword>
<keyword evidence="6 16" id="KW-0812">Transmembrane</keyword>
<keyword evidence="14" id="KW-0249">Electron transport</keyword>
<organism evidence="18 19">
    <name type="scientific">Reyranella humidisoli</name>
    <dbReference type="NCBI Taxonomy" id="2849149"/>
    <lineage>
        <taxon>Bacteria</taxon>
        <taxon>Pseudomonadati</taxon>
        <taxon>Pseudomonadota</taxon>
        <taxon>Alphaproteobacteria</taxon>
        <taxon>Hyphomicrobiales</taxon>
        <taxon>Reyranellaceae</taxon>
        <taxon>Reyranella</taxon>
    </lineage>
</organism>
<feature type="domain" description="Cytochrome c" evidence="17">
    <location>
        <begin position="109"/>
        <end position="198"/>
    </location>
</feature>
<proteinExistence type="inferred from homology"/>
<keyword evidence="13 14" id="KW-0406">Ion transport</keyword>
<keyword evidence="14 16" id="KW-0472">Membrane</keyword>
<comment type="pathway">
    <text evidence="2 14">Energy metabolism; oxidative phosphorylation.</text>
</comment>
<evidence type="ECO:0000313" key="18">
    <source>
        <dbReference type="EMBL" id="MBU8872917.1"/>
    </source>
</evidence>
<keyword evidence="14" id="KW-0813">Transport</keyword>
<dbReference type="PROSITE" id="PS51007">
    <property type="entry name" value="CYTC"/>
    <property type="match status" value="2"/>
</dbReference>
<evidence type="ECO:0000256" key="7">
    <source>
        <dbReference type="ARBA" id="ARBA00022723"/>
    </source>
</evidence>
<evidence type="ECO:0000256" key="4">
    <source>
        <dbReference type="ARBA" id="ARBA00022475"/>
    </source>
</evidence>
<evidence type="ECO:0000256" key="15">
    <source>
        <dbReference type="PROSITE-ProRule" id="PRU00433"/>
    </source>
</evidence>
<dbReference type="InterPro" id="IPR004678">
    <property type="entry name" value="Cyt_c_oxidase_cbb3_su3"/>
</dbReference>
<keyword evidence="10 16" id="KW-1133">Transmembrane helix</keyword>
<dbReference type="NCBIfam" id="TIGR00782">
    <property type="entry name" value="ccoP"/>
    <property type="match status" value="1"/>
</dbReference>
<feature type="transmembrane region" description="Helical" evidence="16">
    <location>
        <begin position="33"/>
        <end position="51"/>
    </location>
</feature>
<evidence type="ECO:0000259" key="17">
    <source>
        <dbReference type="PROSITE" id="PS51007"/>
    </source>
</evidence>
<keyword evidence="14 15" id="KW-0349">Heme</keyword>
<keyword evidence="11 14" id="KW-0560">Oxidoreductase</keyword>
<evidence type="ECO:0000256" key="10">
    <source>
        <dbReference type="ARBA" id="ARBA00022989"/>
    </source>
</evidence>
<name>A0ABS6IE93_9HYPH</name>
<dbReference type="PANTHER" id="PTHR33751">
    <property type="entry name" value="CBB3-TYPE CYTOCHROME C OXIDASE SUBUNIT FIXP"/>
    <property type="match status" value="1"/>
</dbReference>
<evidence type="ECO:0000256" key="12">
    <source>
        <dbReference type="ARBA" id="ARBA00023004"/>
    </source>
</evidence>
<evidence type="ECO:0000313" key="19">
    <source>
        <dbReference type="Proteomes" id="UP000727907"/>
    </source>
</evidence>
<gene>
    <name evidence="18" type="primary">ccoP</name>
    <name evidence="18" type="ORF">KQ910_04040</name>
</gene>
<dbReference type="RefSeq" id="WP_216957193.1">
    <property type="nucleotide sequence ID" value="NZ_JAHOPB010000001.1"/>
</dbReference>
<evidence type="ECO:0000256" key="6">
    <source>
        <dbReference type="ARBA" id="ARBA00022692"/>
    </source>
</evidence>
<evidence type="ECO:0000256" key="5">
    <source>
        <dbReference type="ARBA" id="ARBA00022519"/>
    </source>
</evidence>
<reference evidence="18 19" key="1">
    <citation type="submission" date="2021-06" db="EMBL/GenBank/DDBJ databases">
        <authorList>
            <person name="Lee D.H."/>
        </authorList>
    </citation>
    <scope>NUCLEOTIDE SEQUENCE [LARGE SCALE GENOMIC DNA]</scope>
    <source>
        <strain evidence="18 19">MMS21-HV4-11</strain>
    </source>
</reference>
<evidence type="ECO:0000256" key="11">
    <source>
        <dbReference type="ARBA" id="ARBA00023002"/>
    </source>
</evidence>
<keyword evidence="12 14" id="KW-0408">Iron</keyword>
<keyword evidence="14" id="KW-0679">Respiratory chain</keyword>
<dbReference type="InterPro" id="IPR032858">
    <property type="entry name" value="CcoP_N"/>
</dbReference>
<evidence type="ECO:0000256" key="3">
    <source>
        <dbReference type="ARBA" id="ARBA00006113"/>
    </source>
</evidence>
<accession>A0ABS6IE93</accession>
<dbReference type="Pfam" id="PF00034">
    <property type="entry name" value="Cytochrom_C"/>
    <property type="match status" value="1"/>
</dbReference>
<evidence type="ECO:0000256" key="14">
    <source>
        <dbReference type="PIRNR" id="PIRNR000006"/>
    </source>
</evidence>
<comment type="caution">
    <text evidence="18">The sequence shown here is derived from an EMBL/GenBank/DDBJ whole genome shotgun (WGS) entry which is preliminary data.</text>
</comment>
<dbReference type="Proteomes" id="UP000727907">
    <property type="component" value="Unassembled WGS sequence"/>
</dbReference>
<protein>
    <recommendedName>
        <fullName evidence="14">Cbb3-type cytochrome c oxidase subunit</fullName>
    </recommendedName>
</protein>
<comment type="function">
    <text evidence="14">C-type cytochrome. Part of the cbb3-type cytochrome c oxidase complex.</text>
</comment>
<keyword evidence="4 14" id="KW-1003">Cell membrane</keyword>
<comment type="cofactor">
    <cofactor evidence="14">
        <name>heme c</name>
        <dbReference type="ChEBI" id="CHEBI:61717"/>
    </cofactor>
    <text evidence="14">Binds 2 heme C groups per subunit.</text>
</comment>